<evidence type="ECO:0000256" key="1">
    <source>
        <dbReference type="ARBA" id="ARBA00022701"/>
    </source>
</evidence>
<dbReference type="GO" id="GO:0008017">
    <property type="term" value="F:microtubule binding"/>
    <property type="evidence" value="ECO:0007669"/>
    <property type="project" value="InterPro"/>
</dbReference>
<dbReference type="GO" id="GO:0005524">
    <property type="term" value="F:ATP binding"/>
    <property type="evidence" value="ECO:0007669"/>
    <property type="project" value="UniProtKB-UniRule"/>
</dbReference>
<dbReference type="SMART" id="SM00129">
    <property type="entry name" value="KISc"/>
    <property type="match status" value="1"/>
</dbReference>
<evidence type="ECO:0000313" key="7">
    <source>
        <dbReference type="EMBL" id="KAJ7969929.1"/>
    </source>
</evidence>
<keyword evidence="8" id="KW-1185">Reference proteome</keyword>
<dbReference type="InterPro" id="IPR036961">
    <property type="entry name" value="Kinesin_motor_dom_sf"/>
</dbReference>
<feature type="binding site" evidence="4">
    <location>
        <begin position="116"/>
        <end position="123"/>
    </location>
    <ligand>
        <name>ATP</name>
        <dbReference type="ChEBI" id="CHEBI:30616"/>
    </ligand>
</feature>
<dbReference type="PROSITE" id="PS50067">
    <property type="entry name" value="KINESIN_MOTOR_2"/>
    <property type="match status" value="1"/>
</dbReference>
<feature type="region of interest" description="Disordered" evidence="5">
    <location>
        <begin position="466"/>
        <end position="485"/>
    </location>
</feature>
<dbReference type="Pfam" id="PF12836">
    <property type="entry name" value="HHH_3"/>
    <property type="match status" value="1"/>
</dbReference>
<dbReference type="Gene3D" id="3.40.850.10">
    <property type="entry name" value="Kinesin motor domain"/>
    <property type="match status" value="1"/>
</dbReference>
<evidence type="ECO:0000313" key="8">
    <source>
        <dbReference type="Proteomes" id="UP001163823"/>
    </source>
</evidence>
<dbReference type="InterPro" id="IPR027417">
    <property type="entry name" value="P-loop_NTPase"/>
</dbReference>
<organism evidence="7 8">
    <name type="scientific">Quillaja saponaria</name>
    <name type="common">Soap bark tree</name>
    <dbReference type="NCBI Taxonomy" id="32244"/>
    <lineage>
        <taxon>Eukaryota</taxon>
        <taxon>Viridiplantae</taxon>
        <taxon>Streptophyta</taxon>
        <taxon>Embryophyta</taxon>
        <taxon>Tracheophyta</taxon>
        <taxon>Spermatophyta</taxon>
        <taxon>Magnoliopsida</taxon>
        <taxon>eudicotyledons</taxon>
        <taxon>Gunneridae</taxon>
        <taxon>Pentapetalae</taxon>
        <taxon>rosids</taxon>
        <taxon>fabids</taxon>
        <taxon>Fabales</taxon>
        <taxon>Quillajaceae</taxon>
        <taxon>Quillaja</taxon>
    </lineage>
</organism>
<feature type="region of interest" description="Disordered" evidence="5">
    <location>
        <begin position="553"/>
        <end position="575"/>
    </location>
</feature>
<dbReference type="EMBL" id="JARAOO010000004">
    <property type="protein sequence ID" value="KAJ7969929.1"/>
    <property type="molecule type" value="Genomic_DNA"/>
</dbReference>
<dbReference type="Gene3D" id="1.10.150.280">
    <property type="entry name" value="AF1531-like domain"/>
    <property type="match status" value="1"/>
</dbReference>
<keyword evidence="1" id="KW-0493">Microtubule</keyword>
<dbReference type="GO" id="GO:0016887">
    <property type="term" value="F:ATP hydrolysis activity"/>
    <property type="evidence" value="ECO:0007669"/>
    <property type="project" value="TreeGrafter"/>
</dbReference>
<evidence type="ECO:0000256" key="4">
    <source>
        <dbReference type="PROSITE-ProRule" id="PRU00283"/>
    </source>
</evidence>
<evidence type="ECO:0000259" key="6">
    <source>
        <dbReference type="PROSITE" id="PS50067"/>
    </source>
</evidence>
<dbReference type="Pfam" id="PF00225">
    <property type="entry name" value="Kinesin"/>
    <property type="match status" value="1"/>
</dbReference>
<dbReference type="Proteomes" id="UP001163823">
    <property type="component" value="Chromosome 4"/>
</dbReference>
<keyword evidence="2 4" id="KW-0505">Motor protein</keyword>
<dbReference type="GO" id="GO:0007018">
    <property type="term" value="P:microtubule-based movement"/>
    <property type="evidence" value="ECO:0007669"/>
    <property type="project" value="InterPro"/>
</dbReference>
<name>A0AAD7PWH6_QUISA</name>
<accession>A0AAD7PWH6</accession>
<keyword evidence="4" id="KW-0547">Nucleotide-binding</keyword>
<keyword evidence="4" id="KW-0067">ATP-binding</keyword>
<dbReference type="GO" id="GO:0005874">
    <property type="term" value="C:microtubule"/>
    <property type="evidence" value="ECO:0007669"/>
    <property type="project" value="UniProtKB-KW"/>
</dbReference>
<dbReference type="InterPro" id="IPR027640">
    <property type="entry name" value="Kinesin-like_fam"/>
</dbReference>
<proteinExistence type="inferred from homology"/>
<evidence type="ECO:0000256" key="3">
    <source>
        <dbReference type="ARBA" id="ARBA00061615"/>
    </source>
</evidence>
<dbReference type="PANTHER" id="PTHR24115">
    <property type="entry name" value="KINESIN-RELATED"/>
    <property type="match status" value="1"/>
</dbReference>
<sequence>MLMALNPSEKFDLGKVGVRSNICRKVRVVAKIRGSSNLETELPSKTVPSISIHKASEASDRVKLSFGEQPASRKEAHLVDYCYEQNEDNKMIFSREVKPLISGVFEGHNATVIACGARGSGKTDLIQGSVKKPGLAVLAMDEILSRIEQNAKSVSISFYEANHHEHVYDLLDPERPEVFVFEDRAKLPKGISQVLVRSNSEFQRLYLSGCAARKPAQKIAIERPCRSHTGLIVHVFSRNENSDSVHVGKMNFVDLAGYEDGRRRSSDCRVPVENHMINKSVRAFLNVAHALNTNGSHVPYRESKLTYLLRDSLGRTSKILLVACLKPSICQDSIHMLSLACRGTVSANKSKSLARPVLSSSHKGQILRNVCTTERKLPETRSHLFEKKATCTTSTIKGRKLFDEENQFTKSEKASSLSATVSIVQTSMSQEEISIEDVTKSSAPLLLDNTFSDIGNDVESNHTEQKDITMQSEHHHEEQTPGANNCSKVVSSIEEEDGSLIGAHKINKENNSSAANEIGSPLLSVQLREISNNLKSLYYSTPLAIQPTMSEDSGALSRSQVPTNIGEPQTPTNEQSMRVNDRWDATNVHSPWETFSMCNSGMKNSLIQEYLRFLNTANKEDLKRLKGIGEKRATFILELREESPEPFKSLDDLKDIGLSEKQVKGMMKKEVGGLFD</sequence>
<protein>
    <submittedName>
        <fullName evidence="7">Kinesin-like protein</fullName>
    </submittedName>
</protein>
<feature type="compositionally biased region" description="Basic and acidic residues" evidence="5">
    <location>
        <begin position="466"/>
        <end position="479"/>
    </location>
</feature>
<dbReference type="PANTHER" id="PTHR24115:SF908">
    <property type="entry name" value="KINESIN-LIKE PROTEIN KIN-10C"/>
    <property type="match status" value="1"/>
</dbReference>
<comment type="caution">
    <text evidence="7">The sequence shown here is derived from an EMBL/GenBank/DDBJ whole genome shotgun (WGS) entry which is preliminary data.</text>
</comment>
<dbReference type="SUPFAM" id="SSF52540">
    <property type="entry name" value="P-loop containing nucleoside triphosphate hydrolases"/>
    <property type="match status" value="1"/>
</dbReference>
<gene>
    <name evidence="7" type="ORF">O6P43_008193</name>
</gene>
<dbReference type="GO" id="GO:0008574">
    <property type="term" value="F:plus-end-directed microtubule motor activity"/>
    <property type="evidence" value="ECO:0007669"/>
    <property type="project" value="TreeGrafter"/>
</dbReference>
<evidence type="ECO:0000256" key="5">
    <source>
        <dbReference type="SAM" id="MobiDB-lite"/>
    </source>
</evidence>
<dbReference type="FunFam" id="1.10.150.280:FF:000003">
    <property type="entry name" value="Kinesin-like protein KIN-10C"/>
    <property type="match status" value="1"/>
</dbReference>
<dbReference type="AlphaFoldDB" id="A0AAD7PWH6"/>
<comment type="similarity">
    <text evidence="3">Belongs to the TRAFAC class myosin-kinesin ATPase superfamily. Kinesin family. KIN-10 subfamily.</text>
</comment>
<feature type="domain" description="Kinesin motor" evidence="6">
    <location>
        <begin position="25"/>
        <end position="349"/>
    </location>
</feature>
<dbReference type="InterPro" id="IPR001752">
    <property type="entry name" value="Kinesin_motor_dom"/>
</dbReference>
<dbReference type="GO" id="GO:0005871">
    <property type="term" value="C:kinesin complex"/>
    <property type="evidence" value="ECO:0007669"/>
    <property type="project" value="TreeGrafter"/>
</dbReference>
<dbReference type="KEGG" id="qsa:O6P43_008193"/>
<dbReference type="InterPro" id="IPR010994">
    <property type="entry name" value="RuvA_2-like"/>
</dbReference>
<evidence type="ECO:0000256" key="2">
    <source>
        <dbReference type="ARBA" id="ARBA00023175"/>
    </source>
</evidence>
<dbReference type="SUPFAM" id="SSF47781">
    <property type="entry name" value="RuvA domain 2-like"/>
    <property type="match status" value="1"/>
</dbReference>
<dbReference type="PRINTS" id="PR00380">
    <property type="entry name" value="KINESINHEAVY"/>
</dbReference>
<reference evidence="7" key="1">
    <citation type="journal article" date="2023" name="Science">
        <title>Elucidation of the pathway for biosynthesis of saponin adjuvants from the soapbark tree.</title>
        <authorList>
            <person name="Reed J."/>
            <person name="Orme A."/>
            <person name="El-Demerdash A."/>
            <person name="Owen C."/>
            <person name="Martin L.B.B."/>
            <person name="Misra R.C."/>
            <person name="Kikuchi S."/>
            <person name="Rejzek M."/>
            <person name="Martin A.C."/>
            <person name="Harkess A."/>
            <person name="Leebens-Mack J."/>
            <person name="Louveau T."/>
            <person name="Stephenson M.J."/>
            <person name="Osbourn A."/>
        </authorList>
    </citation>
    <scope>NUCLEOTIDE SEQUENCE</scope>
    <source>
        <strain evidence="7">S10</strain>
    </source>
</reference>